<dbReference type="NCBIfam" id="NF003843">
    <property type="entry name" value="PRK05422.1"/>
    <property type="match status" value="1"/>
</dbReference>
<dbReference type="HAMAP" id="MF_00023">
    <property type="entry name" value="SmpB"/>
    <property type="match status" value="1"/>
</dbReference>
<dbReference type="InterPro" id="IPR023620">
    <property type="entry name" value="SmpB"/>
</dbReference>
<dbReference type="NCBIfam" id="TIGR00086">
    <property type="entry name" value="smpB"/>
    <property type="match status" value="1"/>
</dbReference>
<evidence type="ECO:0000256" key="1">
    <source>
        <dbReference type="ARBA" id="ARBA00022490"/>
    </source>
</evidence>
<evidence type="ECO:0000256" key="2">
    <source>
        <dbReference type="ARBA" id="ARBA00022884"/>
    </source>
</evidence>
<evidence type="ECO:0000313" key="4">
    <source>
        <dbReference type="EMBL" id="WIO45966.1"/>
    </source>
</evidence>
<dbReference type="RefSeq" id="WP_376754329.1">
    <property type="nucleotide sequence ID" value="NZ_CP124550.1"/>
</dbReference>
<protein>
    <recommendedName>
        <fullName evidence="3">SsrA-binding protein</fullName>
    </recommendedName>
    <alternativeName>
        <fullName evidence="3">Small protein B</fullName>
    </alternativeName>
</protein>
<dbReference type="Pfam" id="PF01668">
    <property type="entry name" value="SmpB"/>
    <property type="match status" value="1"/>
</dbReference>
<comment type="subcellular location">
    <subcellularLocation>
        <location evidence="3">Cytoplasm</location>
    </subcellularLocation>
    <text evidence="3">The tmRNA-SmpB complex associates with stalled 70S ribosomes.</text>
</comment>
<dbReference type="InterPro" id="IPR000037">
    <property type="entry name" value="SsrA-bd_prot"/>
</dbReference>
<accession>A0ABY8WVC7</accession>
<evidence type="ECO:0000256" key="3">
    <source>
        <dbReference type="HAMAP-Rule" id="MF_00023"/>
    </source>
</evidence>
<comment type="function">
    <text evidence="3">Required for rescue of stalled ribosomes mediated by trans-translation. Binds to transfer-messenger RNA (tmRNA), required for stable association of tmRNA with ribosomes. tmRNA and SmpB together mimic tRNA shape, replacing the anticodon stem-loop with SmpB. tmRNA is encoded by the ssrA gene; the 2 termini fold to resemble tRNA(Ala) and it encodes a 'tag peptide', a short internal open reading frame. During trans-translation Ala-aminoacylated tmRNA acts like a tRNA, entering the A-site of stalled ribosomes, displacing the stalled mRNA. The ribosome then switches to translate the ORF on the tmRNA; the nascent peptide is terminated with the 'tag peptide' encoded by the tmRNA and targeted for degradation. The ribosome is freed to recommence translation, which seems to be the essential function of trans-translation.</text>
</comment>
<organism evidence="4 5">
    <name type="scientific">Candidatus Southlakia epibionticum</name>
    <dbReference type="NCBI Taxonomy" id="3043284"/>
    <lineage>
        <taxon>Bacteria</taxon>
        <taxon>Candidatus Saccharimonadota</taxon>
        <taxon>Candidatus Saccharimonadia</taxon>
        <taxon>Candidatus Saccharimonadales</taxon>
        <taxon>Candidatus Saccharimonadaceae</taxon>
        <taxon>Candidatus Southlakia</taxon>
    </lineage>
</organism>
<keyword evidence="5" id="KW-1185">Reference proteome</keyword>
<comment type="similarity">
    <text evidence="3">Belongs to the SmpB family.</text>
</comment>
<evidence type="ECO:0000313" key="5">
    <source>
        <dbReference type="Proteomes" id="UP001177295"/>
    </source>
</evidence>
<sequence length="159" mass="18146">MSKKRPHSKKHASSSAIINRRARFDYTLDDEIVAGLALTSLEVRAARDGHVQLKGAFVTVKNGELWLNNASFSLRHNERGKPEARTVDTSPRKLLANRKQIDQLTASRTQGMTIVPTKLLTQGRFIKLVIALGKGKKRYDKRETIKRRDQDREAKRLMR</sequence>
<name>A0ABY8WVC7_9BACT</name>
<proteinExistence type="inferred from homology"/>
<dbReference type="PANTHER" id="PTHR30308:SF2">
    <property type="entry name" value="SSRA-BINDING PROTEIN"/>
    <property type="match status" value="1"/>
</dbReference>
<keyword evidence="2 3" id="KW-0694">RNA-binding</keyword>
<dbReference type="Proteomes" id="UP001177295">
    <property type="component" value="Chromosome"/>
</dbReference>
<dbReference type="Gene3D" id="2.40.280.10">
    <property type="match status" value="1"/>
</dbReference>
<gene>
    <name evidence="3 4" type="primary">smpB</name>
    <name evidence="4" type="ORF">SEML1_0338</name>
</gene>
<dbReference type="EMBL" id="CP124550">
    <property type="protein sequence ID" value="WIO45966.1"/>
    <property type="molecule type" value="Genomic_DNA"/>
</dbReference>
<dbReference type="PANTHER" id="PTHR30308">
    <property type="entry name" value="TMRNA-BINDING COMPONENT OF TRANS-TRANSLATION TAGGING COMPLEX"/>
    <property type="match status" value="1"/>
</dbReference>
<reference evidence="4 5" key="1">
    <citation type="journal article" date="2023" name="Cell">
        <title>Genetic manipulation of Patescibacteria provides mechanistic insights into microbial dark matter and the epibiotic lifestyle.</title>
        <authorList>
            <person name="Wang Y."/>
            <person name="Gallagher L.A."/>
            <person name="Andrade P.A."/>
            <person name="Liu A."/>
            <person name="Humphreys I.R."/>
            <person name="Turkarslan S."/>
            <person name="Cutler K.J."/>
            <person name="Arrieta-Ortiz M.L."/>
            <person name="Li Y."/>
            <person name="Radey M.C."/>
            <person name="McLean J.S."/>
            <person name="Cong Q."/>
            <person name="Baker D."/>
            <person name="Baliga N.S."/>
            <person name="Peterson S.B."/>
            <person name="Mougous J.D."/>
        </authorList>
    </citation>
    <scope>NUCLEOTIDE SEQUENCE [LARGE SCALE GENOMIC DNA]</scope>
    <source>
        <strain evidence="4 5">ML1</strain>
    </source>
</reference>
<keyword evidence="1 3" id="KW-0963">Cytoplasm</keyword>
<dbReference type="SUPFAM" id="SSF74982">
    <property type="entry name" value="Small protein B (SmpB)"/>
    <property type="match status" value="1"/>
</dbReference>